<dbReference type="Proteomes" id="UP000193387">
    <property type="component" value="Unassembled WGS sequence"/>
</dbReference>
<comment type="similarity">
    <text evidence="1">Belongs to the NAPRTase family.</text>
</comment>
<evidence type="ECO:0000256" key="6">
    <source>
        <dbReference type="ARBA" id="ARBA00035024"/>
    </source>
</evidence>
<dbReference type="PANTHER" id="PTHR43816:SF1">
    <property type="entry name" value="NICOTINAMIDE PHOSPHORIBOSYLTRANSFERASE"/>
    <property type="match status" value="1"/>
</dbReference>
<comment type="catalytic activity">
    <reaction evidence="8">
        <text>beta-nicotinamide D-ribonucleotide + diphosphate = 5-phospho-alpha-D-ribose 1-diphosphate + nicotinamide + H(+)</text>
        <dbReference type="Rhea" id="RHEA:16149"/>
        <dbReference type="ChEBI" id="CHEBI:14649"/>
        <dbReference type="ChEBI" id="CHEBI:15378"/>
        <dbReference type="ChEBI" id="CHEBI:17154"/>
        <dbReference type="ChEBI" id="CHEBI:33019"/>
        <dbReference type="ChEBI" id="CHEBI:58017"/>
        <dbReference type="EC" id="2.4.2.12"/>
    </reaction>
    <physiologicalReaction direction="right-to-left" evidence="8">
        <dbReference type="Rhea" id="RHEA:16151"/>
    </physiologicalReaction>
</comment>
<name>A0AAJ3TTY1_9MYCO</name>
<dbReference type="GO" id="GO:0047280">
    <property type="term" value="F:nicotinamide phosphoribosyltransferase activity"/>
    <property type="evidence" value="ECO:0007669"/>
    <property type="project" value="UniProtKB-EC"/>
</dbReference>
<evidence type="ECO:0000256" key="1">
    <source>
        <dbReference type="ARBA" id="ARBA00010897"/>
    </source>
</evidence>
<evidence type="ECO:0000259" key="9">
    <source>
        <dbReference type="Pfam" id="PF04095"/>
    </source>
</evidence>
<evidence type="ECO:0000313" key="12">
    <source>
        <dbReference type="Proteomes" id="UP000193387"/>
    </source>
</evidence>
<reference evidence="11 12" key="1">
    <citation type="submission" date="2016-01" db="EMBL/GenBank/DDBJ databases">
        <title>The new phylogeny of the genus Mycobacterium.</title>
        <authorList>
            <person name="Tarcisio F."/>
            <person name="Conor M."/>
            <person name="Antonella G."/>
            <person name="Elisabetta G."/>
            <person name="Giulia F.S."/>
            <person name="Sara T."/>
            <person name="Anna F."/>
            <person name="Clotilde B."/>
            <person name="Roberto B."/>
            <person name="Veronica D.S."/>
            <person name="Fabio R."/>
            <person name="Monica P."/>
            <person name="Olivier J."/>
            <person name="Enrico T."/>
            <person name="Nicola S."/>
        </authorList>
    </citation>
    <scope>NUCLEOTIDE SEQUENCE [LARGE SCALE GENOMIC DNA]</scope>
    <source>
        <strain evidence="11 12">DSM 44616</strain>
    </source>
</reference>
<dbReference type="RefSeq" id="WP_085258486.1">
    <property type="nucleotide sequence ID" value="NZ_AP022573.1"/>
</dbReference>
<sequence>MGGSSLWRNMAVNADINKNGMYAMYPEGTEYISAYLEARGGPFGATLFVGLQAFLLEYLSRPITVEDVQEAERVVHGHGSRFNRQAWLDIVNDYDGYLPLEIEAAPEGTVVPTRNVLLQVVNTDPRFPWLPSYIECALQRALWYPSTVGTTSWICKQAVRGALERTSDHPELLRLYLHDFGARGANTFESAALGGMAHMVNFDRSDTVPAYIAASQYYNAAYPGAVNLLCEHSNVSAFGPDGEADFFRQLLSNTNDAAIAFLVDTYDQDNCVRNVIGKELRDEILAFPGLVGIRCDSGDPVTNPVDVVEDLMESLGSSRTAKGFKVLPPNVRVVQGDGLNVNTFRRLYAELERRGLAADNVLCGMGSGLLQEVNRDTLHFGYKANAARINGTWRDISKRPKANAIKHSKAGRLALQYVDGDYRTVPRDSIPPEENVLQPVFRDGKILSVWDFTDLIERSERPTPAYYYEDLPEDLQAAS</sequence>
<dbReference type="GO" id="GO:0009435">
    <property type="term" value="P:NAD+ biosynthetic process"/>
    <property type="evidence" value="ECO:0007669"/>
    <property type="project" value="InterPro"/>
</dbReference>
<feature type="domain" description="Nicotinamide phosphoribosyltransferase N-terminal" evidence="10">
    <location>
        <begin position="9"/>
        <end position="102"/>
    </location>
</feature>
<evidence type="ECO:0000259" key="10">
    <source>
        <dbReference type="Pfam" id="PF18127"/>
    </source>
</evidence>
<evidence type="ECO:0000256" key="4">
    <source>
        <dbReference type="ARBA" id="ARBA00022679"/>
    </source>
</evidence>
<keyword evidence="3 11" id="KW-0328">Glycosyltransferase</keyword>
<dbReference type="PIRSF" id="PIRSF005943">
    <property type="entry name" value="NMPRT"/>
    <property type="match status" value="1"/>
</dbReference>
<dbReference type="SUPFAM" id="SSF51690">
    <property type="entry name" value="Nicotinate/Quinolinate PRTase C-terminal domain-like"/>
    <property type="match status" value="1"/>
</dbReference>
<keyword evidence="4" id="KW-0808">Transferase</keyword>
<dbReference type="PANTHER" id="PTHR43816">
    <property type="entry name" value="NICOTINAMIDE PHOSPHORIBOSYLTRANSFERASE"/>
    <property type="match status" value="1"/>
</dbReference>
<protein>
    <recommendedName>
        <fullName evidence="7">Nicotinamide phosphoribosyltransferase</fullName>
        <ecNumber evidence="6">2.4.2.12</ecNumber>
    </recommendedName>
</protein>
<dbReference type="InterPro" id="IPR041529">
    <property type="entry name" value="DUF5598"/>
</dbReference>
<dbReference type="InterPro" id="IPR036068">
    <property type="entry name" value="Nicotinate_pribotase-like_C"/>
</dbReference>
<evidence type="ECO:0000256" key="5">
    <source>
        <dbReference type="ARBA" id="ARBA00035007"/>
    </source>
</evidence>
<dbReference type="InterPro" id="IPR013785">
    <property type="entry name" value="Aldolase_TIM"/>
</dbReference>
<keyword evidence="12" id="KW-1185">Reference proteome</keyword>
<dbReference type="EMBL" id="LQPR01000084">
    <property type="protein sequence ID" value="ORW64084.1"/>
    <property type="molecule type" value="Genomic_DNA"/>
</dbReference>
<feature type="domain" description="Nicotinate/nicotinamide phosphoribosyltransferase" evidence="9">
    <location>
        <begin position="177"/>
        <end position="413"/>
    </location>
</feature>
<organism evidence="11 12">
    <name type="scientific">Mycobacterium saskatchewanense</name>
    <dbReference type="NCBI Taxonomy" id="220927"/>
    <lineage>
        <taxon>Bacteria</taxon>
        <taxon>Bacillati</taxon>
        <taxon>Actinomycetota</taxon>
        <taxon>Actinomycetes</taxon>
        <taxon>Mycobacteriales</taxon>
        <taxon>Mycobacteriaceae</taxon>
        <taxon>Mycobacterium</taxon>
        <taxon>Mycobacterium simiae complex</taxon>
    </lineage>
</organism>
<evidence type="ECO:0000256" key="8">
    <source>
        <dbReference type="ARBA" id="ARBA00047835"/>
    </source>
</evidence>
<dbReference type="NCBIfam" id="NF006629">
    <property type="entry name" value="PRK09198.1"/>
    <property type="match status" value="1"/>
</dbReference>
<dbReference type="Gene3D" id="3.20.20.70">
    <property type="entry name" value="Aldolase class I"/>
    <property type="match status" value="1"/>
</dbReference>
<keyword evidence="2" id="KW-0662">Pyridine nucleotide biosynthesis</keyword>
<gene>
    <name evidence="11" type="ORF">AWC23_25860</name>
</gene>
<accession>A0AAJ3TTY1</accession>
<evidence type="ECO:0000256" key="7">
    <source>
        <dbReference type="ARBA" id="ARBA00035036"/>
    </source>
</evidence>
<evidence type="ECO:0000313" key="11">
    <source>
        <dbReference type="EMBL" id="ORW64084.1"/>
    </source>
</evidence>
<comment type="caution">
    <text evidence="11">The sequence shown here is derived from an EMBL/GenBank/DDBJ whole genome shotgun (WGS) entry which is preliminary data.</text>
</comment>
<dbReference type="EC" id="2.4.2.12" evidence="6"/>
<dbReference type="AlphaFoldDB" id="A0AAJ3TTY1"/>
<proteinExistence type="inferred from homology"/>
<dbReference type="InterPro" id="IPR041525">
    <property type="entry name" value="N/Namide_PRibTrfase"/>
</dbReference>
<comment type="pathway">
    <text evidence="5">Cofactor biosynthesis; NAD(+) biosynthesis; nicotinamide D-ribonucleotide from 5-phospho-alpha-D-ribose 1-diphosphate and nicotinamide: step 1/1.</text>
</comment>
<evidence type="ECO:0000256" key="3">
    <source>
        <dbReference type="ARBA" id="ARBA00022676"/>
    </source>
</evidence>
<dbReference type="Pfam" id="PF18127">
    <property type="entry name" value="NAMPT_N"/>
    <property type="match status" value="1"/>
</dbReference>
<evidence type="ECO:0000256" key="2">
    <source>
        <dbReference type="ARBA" id="ARBA00022642"/>
    </source>
</evidence>
<dbReference type="Pfam" id="PF04095">
    <property type="entry name" value="NAPRTase"/>
    <property type="match status" value="1"/>
</dbReference>
<dbReference type="InterPro" id="IPR016471">
    <property type="entry name" value="Nicotinamide_PRibTrfase"/>
</dbReference>